<evidence type="ECO:0000256" key="3">
    <source>
        <dbReference type="ARBA" id="ARBA00022475"/>
    </source>
</evidence>
<evidence type="ECO:0000256" key="1">
    <source>
        <dbReference type="ARBA" id="ARBA00004651"/>
    </source>
</evidence>
<dbReference type="Proteomes" id="UP000217838">
    <property type="component" value="Unassembled WGS sequence"/>
</dbReference>
<dbReference type="InterPro" id="IPR050968">
    <property type="entry name" value="Cytochrome_c_oxidase_bac_sub4"/>
</dbReference>
<dbReference type="GO" id="GO:0005886">
    <property type="term" value="C:plasma membrane"/>
    <property type="evidence" value="ECO:0007669"/>
    <property type="project" value="UniProtKB-SubCell"/>
</dbReference>
<keyword evidence="4 7" id="KW-0812">Transmembrane</keyword>
<name>A0A2A4YC52_UNCAE</name>
<reference evidence="9" key="1">
    <citation type="submission" date="2017-08" db="EMBL/GenBank/DDBJ databases">
        <title>A dynamic microbial community with high functional redundancy inhabits the cold, oxic subseafloor aquifer.</title>
        <authorList>
            <person name="Tully B.J."/>
            <person name="Wheat C.G."/>
            <person name="Glazer B.T."/>
            <person name="Huber J.A."/>
        </authorList>
    </citation>
    <scope>NUCLEOTIDE SEQUENCE [LARGE SCALE GENOMIC DNA]</scope>
</reference>
<evidence type="ECO:0000256" key="4">
    <source>
        <dbReference type="ARBA" id="ARBA00022692"/>
    </source>
</evidence>
<dbReference type="AlphaFoldDB" id="A0A2A4YC52"/>
<feature type="transmembrane region" description="Helical" evidence="7">
    <location>
        <begin position="69"/>
        <end position="95"/>
    </location>
</feature>
<dbReference type="InterPro" id="IPR005171">
    <property type="entry name" value="Cyt_c_oxidase_su4_prok"/>
</dbReference>
<feature type="transmembrane region" description="Helical" evidence="7">
    <location>
        <begin position="101"/>
        <end position="124"/>
    </location>
</feature>
<evidence type="ECO:0000256" key="6">
    <source>
        <dbReference type="ARBA" id="ARBA00023136"/>
    </source>
</evidence>
<evidence type="ECO:0000256" key="2">
    <source>
        <dbReference type="ARBA" id="ARBA00008079"/>
    </source>
</evidence>
<dbReference type="GO" id="GO:0015990">
    <property type="term" value="P:electron transport coupled proton transport"/>
    <property type="evidence" value="ECO:0007669"/>
    <property type="project" value="TreeGrafter"/>
</dbReference>
<dbReference type="GO" id="GO:0009319">
    <property type="term" value="C:cytochrome o ubiquinol oxidase complex"/>
    <property type="evidence" value="ECO:0007669"/>
    <property type="project" value="TreeGrafter"/>
</dbReference>
<dbReference type="Pfam" id="PF03626">
    <property type="entry name" value="COX4_pro"/>
    <property type="match status" value="1"/>
</dbReference>
<dbReference type="PANTHER" id="PTHR36835">
    <property type="entry name" value="CYTOCHROME BO(3) UBIQUINOL OXIDASE SUBUNIT 4"/>
    <property type="match status" value="1"/>
</dbReference>
<keyword evidence="6 7" id="KW-0472">Membrane</keyword>
<protein>
    <recommendedName>
        <fullName evidence="10">Cytochrome bo(3) ubiquinol oxidase subunit 4</fullName>
    </recommendedName>
</protein>
<evidence type="ECO:0008006" key="10">
    <source>
        <dbReference type="Google" id="ProtNLM"/>
    </source>
</evidence>
<dbReference type="GO" id="GO:0019646">
    <property type="term" value="P:aerobic electron transport chain"/>
    <property type="evidence" value="ECO:0007669"/>
    <property type="project" value="TreeGrafter"/>
</dbReference>
<evidence type="ECO:0000256" key="7">
    <source>
        <dbReference type="SAM" id="Phobius"/>
    </source>
</evidence>
<keyword evidence="5 7" id="KW-1133">Transmembrane helix</keyword>
<accession>A0A2A4YC52</accession>
<dbReference type="GO" id="GO:0009486">
    <property type="term" value="F:cytochrome bo3 ubiquinol oxidase activity"/>
    <property type="evidence" value="ECO:0007669"/>
    <property type="project" value="TreeGrafter"/>
</dbReference>
<feature type="transmembrane region" description="Helical" evidence="7">
    <location>
        <begin position="43"/>
        <end position="62"/>
    </location>
</feature>
<comment type="caution">
    <text evidence="8">The sequence shown here is derived from an EMBL/GenBank/DDBJ whole genome shotgun (WGS) entry which is preliminary data.</text>
</comment>
<comment type="subcellular location">
    <subcellularLocation>
        <location evidence="1">Cell membrane</location>
        <topology evidence="1">Multi-pass membrane protein</topology>
    </subcellularLocation>
</comment>
<evidence type="ECO:0000313" key="8">
    <source>
        <dbReference type="EMBL" id="PCI92261.1"/>
    </source>
</evidence>
<evidence type="ECO:0000313" key="9">
    <source>
        <dbReference type="Proteomes" id="UP000217838"/>
    </source>
</evidence>
<organism evidence="8 9">
    <name type="scientific">Aerophobetes bacterium</name>
    <dbReference type="NCBI Taxonomy" id="2030807"/>
    <lineage>
        <taxon>Bacteria</taxon>
        <taxon>Candidatus Aerophobota</taxon>
    </lineage>
</organism>
<gene>
    <name evidence="8" type="ORF">COB11_07820</name>
</gene>
<comment type="similarity">
    <text evidence="2">Belongs to the cytochrome c oxidase bacterial subunit 4 family.</text>
</comment>
<dbReference type="PANTHER" id="PTHR36835:SF1">
    <property type="entry name" value="CYTOCHROME BO(3) UBIQUINOL OXIDASE SUBUNIT 4"/>
    <property type="match status" value="1"/>
</dbReference>
<sequence>MLAHVLAVYHCRLDIYLQYCLLDWSVRNMIDQHHGWNTSFKPLIWGLVLSLIFTVLAYFIAVEHWLSGWGLVFTIFGICIIQAMTQLIFFMHLFLESKPKWNSLVFFFLVLVMFVVIGGTLWIMNNLNYNVKMHT</sequence>
<evidence type="ECO:0000256" key="5">
    <source>
        <dbReference type="ARBA" id="ARBA00022989"/>
    </source>
</evidence>
<proteinExistence type="inferred from homology"/>
<dbReference type="EMBL" id="NVUU01000115">
    <property type="protein sequence ID" value="PCI92261.1"/>
    <property type="molecule type" value="Genomic_DNA"/>
</dbReference>
<dbReference type="GO" id="GO:0015078">
    <property type="term" value="F:proton transmembrane transporter activity"/>
    <property type="evidence" value="ECO:0007669"/>
    <property type="project" value="TreeGrafter"/>
</dbReference>
<keyword evidence="3" id="KW-1003">Cell membrane</keyword>